<keyword evidence="1" id="KW-1185">Reference proteome</keyword>
<evidence type="ECO:0000313" key="1">
    <source>
        <dbReference type="Proteomes" id="UP000087171"/>
    </source>
</evidence>
<protein>
    <submittedName>
        <fullName evidence="2">Uncharacterized protein LOC101509126</fullName>
    </submittedName>
</protein>
<reference evidence="2" key="2">
    <citation type="submission" date="2025-08" db="UniProtKB">
        <authorList>
            <consortium name="RefSeq"/>
        </authorList>
    </citation>
    <scope>IDENTIFICATION</scope>
    <source>
        <tissue evidence="2">Etiolated seedlings</tissue>
    </source>
</reference>
<evidence type="ECO:0000313" key="2">
    <source>
        <dbReference type="RefSeq" id="XP_027190564.1"/>
    </source>
</evidence>
<sequence>MIVAFTKGGSRPILPEDLEVAKMKHMWIHGLQPTIQTTALPPSQVTTPPVMHTIEPLPSPMTTPSTAVQPTKSPLSQVTTPRAVQVIYATPFQETSSHSQDELEISRKRNSTYWDVEVINEAGHISKTHLRMLDMLEAPPNVNRIVTRWNSDRQLVGSAVG</sequence>
<proteinExistence type="predicted"/>
<dbReference type="AlphaFoldDB" id="A0A3Q7XAD6"/>
<dbReference type="RefSeq" id="XP_027190564.1">
    <property type="nucleotide sequence ID" value="XM_027334763.1"/>
</dbReference>
<organism evidence="1 2">
    <name type="scientific">Cicer arietinum</name>
    <name type="common">Chickpea</name>
    <name type="synonym">Garbanzo</name>
    <dbReference type="NCBI Taxonomy" id="3827"/>
    <lineage>
        <taxon>Eukaryota</taxon>
        <taxon>Viridiplantae</taxon>
        <taxon>Streptophyta</taxon>
        <taxon>Embryophyta</taxon>
        <taxon>Tracheophyta</taxon>
        <taxon>Spermatophyta</taxon>
        <taxon>Magnoliopsida</taxon>
        <taxon>eudicotyledons</taxon>
        <taxon>Gunneridae</taxon>
        <taxon>Pentapetalae</taxon>
        <taxon>rosids</taxon>
        <taxon>fabids</taxon>
        <taxon>Fabales</taxon>
        <taxon>Fabaceae</taxon>
        <taxon>Papilionoideae</taxon>
        <taxon>50 kb inversion clade</taxon>
        <taxon>NPAAA clade</taxon>
        <taxon>Hologalegina</taxon>
        <taxon>IRL clade</taxon>
        <taxon>Cicereae</taxon>
        <taxon>Cicer</taxon>
    </lineage>
</organism>
<dbReference type="Proteomes" id="UP000087171">
    <property type="component" value="Chromosome Ca1"/>
</dbReference>
<gene>
    <name evidence="2" type="primary">LOC101509126</name>
</gene>
<reference evidence="1" key="1">
    <citation type="journal article" date="2013" name="Nat. Biotechnol.">
        <title>Draft genome sequence of chickpea (Cicer arietinum) provides a resource for trait improvement.</title>
        <authorList>
            <person name="Varshney R.K."/>
            <person name="Song C."/>
            <person name="Saxena R.K."/>
            <person name="Azam S."/>
            <person name="Yu S."/>
            <person name="Sharpe A.G."/>
            <person name="Cannon S."/>
            <person name="Baek J."/>
            <person name="Rosen B.D."/>
            <person name="Tar'an B."/>
            <person name="Millan T."/>
            <person name="Zhang X."/>
            <person name="Ramsay L.D."/>
            <person name="Iwata A."/>
            <person name="Wang Y."/>
            <person name="Nelson W."/>
            <person name="Farmer A.D."/>
            <person name="Gaur P.M."/>
            <person name="Soderlund C."/>
            <person name="Penmetsa R.V."/>
            <person name="Xu C."/>
            <person name="Bharti A.K."/>
            <person name="He W."/>
            <person name="Winter P."/>
            <person name="Zhao S."/>
            <person name="Hane J.K."/>
            <person name="Carrasquilla-Garcia N."/>
            <person name="Condie J.A."/>
            <person name="Upadhyaya H.D."/>
            <person name="Luo M.C."/>
            <person name="Thudi M."/>
            <person name="Gowda C.L."/>
            <person name="Singh N.P."/>
            <person name="Lichtenzveig J."/>
            <person name="Gali K.K."/>
            <person name="Rubio J."/>
            <person name="Nadarajan N."/>
            <person name="Dolezel J."/>
            <person name="Bansal K.C."/>
            <person name="Xu X."/>
            <person name="Edwards D."/>
            <person name="Zhang G."/>
            <person name="Kahl G."/>
            <person name="Gil J."/>
            <person name="Singh K.B."/>
            <person name="Datta S.K."/>
            <person name="Jackson S.A."/>
            <person name="Wang J."/>
            <person name="Cook D.R."/>
        </authorList>
    </citation>
    <scope>NUCLEOTIDE SEQUENCE [LARGE SCALE GENOMIC DNA]</scope>
    <source>
        <strain evidence="1">cv. CDC Frontier</strain>
    </source>
</reference>
<accession>A0A3Q7XAD6</accession>
<name>A0A3Q7XAD6_CICAR</name>